<dbReference type="AlphaFoldDB" id="A0A9P7UL22"/>
<feature type="non-terminal residue" evidence="1">
    <location>
        <position position="1"/>
    </location>
</feature>
<evidence type="ECO:0000313" key="1">
    <source>
        <dbReference type="EMBL" id="KAG7058898.1"/>
    </source>
</evidence>
<dbReference type="EMBL" id="JAESDN010000001">
    <property type="protein sequence ID" value="KAG7058898.1"/>
    <property type="molecule type" value="Genomic_DNA"/>
</dbReference>
<proteinExistence type="predicted"/>
<reference evidence="1" key="1">
    <citation type="submission" date="2021-05" db="EMBL/GenBank/DDBJ databases">
        <title>Comparative genomics of three Colletotrichum scovillei strains and genetic complementation revealed genes involved fungal growth and virulence on chili pepper.</title>
        <authorList>
            <person name="Hsieh D.-K."/>
            <person name="Chuang S.-C."/>
            <person name="Chen C.-Y."/>
            <person name="Chao Y.-T."/>
            <person name="Lu M.-Y.J."/>
            <person name="Lee M.-H."/>
            <person name="Shih M.-C."/>
        </authorList>
    </citation>
    <scope>NUCLEOTIDE SEQUENCE</scope>
    <source>
        <strain evidence="1">Coll-153</strain>
    </source>
</reference>
<sequence length="39" mass="4486">RQAIRPAVGGLSAHWSQTQVRSVPRIRREGDWGLKTRRC</sequence>
<keyword evidence="2" id="KW-1185">Reference proteome</keyword>
<feature type="non-terminal residue" evidence="1">
    <location>
        <position position="39"/>
    </location>
</feature>
<accession>A0A9P7UL22</accession>
<evidence type="ECO:0000313" key="2">
    <source>
        <dbReference type="Proteomes" id="UP000699042"/>
    </source>
</evidence>
<comment type="caution">
    <text evidence="1">The sequence shown here is derived from an EMBL/GenBank/DDBJ whole genome shotgun (WGS) entry which is preliminary data.</text>
</comment>
<protein>
    <submittedName>
        <fullName evidence="1">Uncharacterized protein</fullName>
    </submittedName>
</protein>
<name>A0A9P7UL22_9PEZI</name>
<dbReference type="Proteomes" id="UP000699042">
    <property type="component" value="Unassembled WGS sequence"/>
</dbReference>
<gene>
    <name evidence="1" type="ORF">JMJ77_006267</name>
</gene>
<organism evidence="1 2">
    <name type="scientific">Colletotrichum scovillei</name>
    <dbReference type="NCBI Taxonomy" id="1209932"/>
    <lineage>
        <taxon>Eukaryota</taxon>
        <taxon>Fungi</taxon>
        <taxon>Dikarya</taxon>
        <taxon>Ascomycota</taxon>
        <taxon>Pezizomycotina</taxon>
        <taxon>Sordariomycetes</taxon>
        <taxon>Hypocreomycetidae</taxon>
        <taxon>Glomerellales</taxon>
        <taxon>Glomerellaceae</taxon>
        <taxon>Colletotrichum</taxon>
        <taxon>Colletotrichum acutatum species complex</taxon>
    </lineage>
</organism>